<dbReference type="Pfam" id="PF12736">
    <property type="entry name" value="CABIT"/>
    <property type="match status" value="1"/>
</dbReference>
<reference evidence="4 5" key="1">
    <citation type="submission" date="2024-07" db="EMBL/GenBank/DDBJ databases">
        <title>Chromosome-level genome assembly of the water stick insect Ranatra chinensis (Heteroptera: Nepidae).</title>
        <authorList>
            <person name="Liu X."/>
        </authorList>
    </citation>
    <scope>NUCLEOTIDE SEQUENCE [LARGE SCALE GENOMIC DNA]</scope>
    <source>
        <strain evidence="4">Cailab_2021Rc</strain>
        <tissue evidence="4">Muscle</tissue>
    </source>
</reference>
<keyword evidence="1" id="KW-0597">Phosphoprotein</keyword>
<accession>A0ABD0XTB6</accession>
<dbReference type="InterPro" id="IPR025946">
    <property type="entry name" value="CABIT_dom"/>
</dbReference>
<comment type="caution">
    <text evidence="4">The sequence shown here is derived from an EMBL/GenBank/DDBJ whole genome shotgun (WGS) entry which is preliminary data.</text>
</comment>
<organism evidence="4 5">
    <name type="scientific">Ranatra chinensis</name>
    <dbReference type="NCBI Taxonomy" id="642074"/>
    <lineage>
        <taxon>Eukaryota</taxon>
        <taxon>Metazoa</taxon>
        <taxon>Ecdysozoa</taxon>
        <taxon>Arthropoda</taxon>
        <taxon>Hexapoda</taxon>
        <taxon>Insecta</taxon>
        <taxon>Pterygota</taxon>
        <taxon>Neoptera</taxon>
        <taxon>Paraneoptera</taxon>
        <taxon>Hemiptera</taxon>
        <taxon>Heteroptera</taxon>
        <taxon>Panheteroptera</taxon>
        <taxon>Nepomorpha</taxon>
        <taxon>Nepidae</taxon>
        <taxon>Ranatrinae</taxon>
        <taxon>Ranatra</taxon>
    </lineage>
</organism>
<protein>
    <recommendedName>
        <fullName evidence="3">CABIT domain-containing protein</fullName>
    </recommendedName>
</protein>
<dbReference type="InterPro" id="IPR052281">
    <property type="entry name" value="GAREM"/>
</dbReference>
<gene>
    <name evidence="4" type="ORF">AAG570_007942</name>
</gene>
<dbReference type="PANTHER" id="PTHR14454">
    <property type="entry name" value="GRB2-ASSOCIATED AND REGULATOR OF MAPK PROTEIN FAMILY MEMBER"/>
    <property type="match status" value="1"/>
</dbReference>
<evidence type="ECO:0000313" key="5">
    <source>
        <dbReference type="Proteomes" id="UP001558652"/>
    </source>
</evidence>
<feature type="region of interest" description="Disordered" evidence="2">
    <location>
        <begin position="362"/>
        <end position="454"/>
    </location>
</feature>
<dbReference type="Proteomes" id="UP001558652">
    <property type="component" value="Unassembled WGS sequence"/>
</dbReference>
<evidence type="ECO:0000256" key="2">
    <source>
        <dbReference type="SAM" id="MobiDB-lite"/>
    </source>
</evidence>
<dbReference type="AlphaFoldDB" id="A0ABD0XTB6"/>
<feature type="region of interest" description="Disordered" evidence="2">
    <location>
        <begin position="316"/>
        <end position="345"/>
    </location>
</feature>
<dbReference type="PANTHER" id="PTHR14454:SF11">
    <property type="entry name" value="SERRANO, ISOFORM F"/>
    <property type="match status" value="1"/>
</dbReference>
<evidence type="ECO:0000259" key="3">
    <source>
        <dbReference type="Pfam" id="PF12736"/>
    </source>
</evidence>
<evidence type="ECO:0000313" key="4">
    <source>
        <dbReference type="EMBL" id="KAL1110411.1"/>
    </source>
</evidence>
<dbReference type="EMBL" id="JBFDAA010000022">
    <property type="protein sequence ID" value="KAL1110411.1"/>
    <property type="molecule type" value="Genomic_DNA"/>
</dbReference>
<feature type="region of interest" description="Disordered" evidence="2">
    <location>
        <begin position="471"/>
        <end position="511"/>
    </location>
</feature>
<feature type="compositionally biased region" description="Basic and acidic residues" evidence="2">
    <location>
        <begin position="404"/>
        <end position="413"/>
    </location>
</feature>
<keyword evidence="5" id="KW-1185">Reference proteome</keyword>
<feature type="compositionally biased region" description="Pro residues" evidence="2">
    <location>
        <begin position="384"/>
        <end position="393"/>
    </location>
</feature>
<evidence type="ECO:0000256" key="1">
    <source>
        <dbReference type="ARBA" id="ARBA00022553"/>
    </source>
</evidence>
<name>A0ABD0XTB6_9HEMI</name>
<sequence length="539" mass="59148">MATDGQVVTAAARWTDEALYLKDFAARQEFPAVVKIVKGQYGGLGVPSLPNPGLQSTALLVSAGRRNKIVAQAVKLKEGRRLVGAGPRIAIPDTYGGYFEILSEEGRAARCIESVAELARRKPESGCLVREPVRAVTREGTGQEAARTIAAGETLLPEVEVRLPGHKCSFLRCTDSSGRSLLLPMDQRAKFSPLAKEENISGVHTARNLLNKRMPITVRLVHGPPPAGLKSSAHFAPEMRLLAAFREEHVFALPLQKDTGNVVALPLAAPVKLQTARNADKLKSLEEFRRLAEKCCRLVTEAVDRAYVLEGKTGERIDGGYRPARVPPPDRYPNENRAPSQREYDEIDQIYDYVRGFAPLPESVRSPFADSASPTPERRSRSPPRAPEPPPVDTIPGKKIPFSKPEKRTRKESLPQATPRRGGAIYLKNANTHRGRILRQKSSSPPSSAEKGSPVFGIRYKSLSDLHQTMDLDGTLDSSRSGGRTSGDSGGAKLPEKRSRRIARPLSLTDLVSQLRRQPDKPKLPFPSTRTQRIATLYL</sequence>
<feature type="compositionally biased region" description="Low complexity" evidence="2">
    <location>
        <begin position="471"/>
        <end position="483"/>
    </location>
</feature>
<proteinExistence type="predicted"/>
<feature type="domain" description="CABIT" evidence="3">
    <location>
        <begin position="30"/>
        <end position="289"/>
    </location>
</feature>